<proteinExistence type="predicted"/>
<keyword evidence="5" id="KW-1185">Reference proteome</keyword>
<keyword evidence="2" id="KW-0732">Signal</keyword>
<dbReference type="Gene3D" id="2.40.10.10">
    <property type="entry name" value="Trypsin-like serine proteases"/>
    <property type="match status" value="1"/>
</dbReference>
<dbReference type="Pfam" id="PF00089">
    <property type="entry name" value="Trypsin"/>
    <property type="match status" value="1"/>
</dbReference>
<protein>
    <submittedName>
        <fullName evidence="4">Trypsin-1</fullName>
    </submittedName>
</protein>
<sequence length="272" mass="30067">MGIFNFLLFMCYLAQALTQNNPPPQPVPALEKEFPYHVAIQEYRAGSGTYVQHGSGVILDDRHVLTATIVDGGAAPSTRYRIVAGTNNLSNLDGEGVQIRNLSNAVWHPDRCYQNSETINNNLEVLTLAQPLIFSEFVQPAVLPEAWHVPTGLGTITGWISGSPDLHKLPMPILSYDECFTFFGHHKTRPGRICSAFLKKEDGSSYETDYGLDRGHPVTCHDAPSGTDYVCGIYSFSTGKVETDWNSFSGYPIVSTNVAYHLDWIRAEVTKP</sequence>
<evidence type="ECO:0000313" key="4">
    <source>
        <dbReference type="EMBL" id="OXA49500.1"/>
    </source>
</evidence>
<dbReference type="PANTHER" id="PTHR24250">
    <property type="entry name" value="CHYMOTRYPSIN-RELATED"/>
    <property type="match status" value="1"/>
</dbReference>
<feature type="signal peptide" evidence="2">
    <location>
        <begin position="1"/>
        <end position="18"/>
    </location>
</feature>
<dbReference type="PANTHER" id="PTHR24250:SF27">
    <property type="entry name" value="ELASTASE 2 LIKE"/>
    <property type="match status" value="1"/>
</dbReference>
<comment type="caution">
    <text evidence="4">The sequence shown here is derived from an EMBL/GenBank/DDBJ whole genome shotgun (WGS) entry which is preliminary data.</text>
</comment>
<organism evidence="4 5">
    <name type="scientific">Folsomia candida</name>
    <name type="common">Springtail</name>
    <dbReference type="NCBI Taxonomy" id="158441"/>
    <lineage>
        <taxon>Eukaryota</taxon>
        <taxon>Metazoa</taxon>
        <taxon>Ecdysozoa</taxon>
        <taxon>Arthropoda</taxon>
        <taxon>Hexapoda</taxon>
        <taxon>Collembola</taxon>
        <taxon>Entomobryomorpha</taxon>
        <taxon>Isotomoidea</taxon>
        <taxon>Isotomidae</taxon>
        <taxon>Proisotominae</taxon>
        <taxon>Folsomia</taxon>
    </lineage>
</organism>
<accession>A0A226DWR7</accession>
<dbReference type="InterPro" id="IPR001254">
    <property type="entry name" value="Trypsin_dom"/>
</dbReference>
<dbReference type="AlphaFoldDB" id="A0A226DWR7"/>
<reference evidence="4 5" key="1">
    <citation type="submission" date="2015-12" db="EMBL/GenBank/DDBJ databases">
        <title>The genome of Folsomia candida.</title>
        <authorList>
            <person name="Faddeeva A."/>
            <person name="Derks M.F."/>
            <person name="Anvar Y."/>
            <person name="Smit S."/>
            <person name="Van Straalen N."/>
            <person name="Roelofs D."/>
        </authorList>
    </citation>
    <scope>NUCLEOTIDE SEQUENCE [LARGE SCALE GENOMIC DNA]</scope>
    <source>
        <strain evidence="4 5">VU population</strain>
        <tissue evidence="4">Whole body</tissue>
    </source>
</reference>
<dbReference type="STRING" id="158441.A0A226DWR7"/>
<dbReference type="GO" id="GO:0006508">
    <property type="term" value="P:proteolysis"/>
    <property type="evidence" value="ECO:0007669"/>
    <property type="project" value="InterPro"/>
</dbReference>
<dbReference type="GO" id="GO:0004252">
    <property type="term" value="F:serine-type endopeptidase activity"/>
    <property type="evidence" value="ECO:0007669"/>
    <property type="project" value="InterPro"/>
</dbReference>
<name>A0A226DWR7_FOLCA</name>
<dbReference type="PROSITE" id="PS50240">
    <property type="entry name" value="TRYPSIN_DOM"/>
    <property type="match status" value="1"/>
</dbReference>
<dbReference type="Proteomes" id="UP000198287">
    <property type="component" value="Unassembled WGS sequence"/>
</dbReference>
<dbReference type="EMBL" id="LNIX01000010">
    <property type="protein sequence ID" value="OXA49500.1"/>
    <property type="molecule type" value="Genomic_DNA"/>
</dbReference>
<dbReference type="InterPro" id="IPR009003">
    <property type="entry name" value="Peptidase_S1_PA"/>
</dbReference>
<dbReference type="InterPro" id="IPR043504">
    <property type="entry name" value="Peptidase_S1_PA_chymotrypsin"/>
</dbReference>
<evidence type="ECO:0000256" key="2">
    <source>
        <dbReference type="SAM" id="SignalP"/>
    </source>
</evidence>
<feature type="domain" description="Peptidase S1" evidence="3">
    <location>
        <begin position="17"/>
        <end position="270"/>
    </location>
</feature>
<evidence type="ECO:0000256" key="1">
    <source>
        <dbReference type="ARBA" id="ARBA00023157"/>
    </source>
</evidence>
<evidence type="ECO:0000259" key="3">
    <source>
        <dbReference type="PROSITE" id="PS50240"/>
    </source>
</evidence>
<dbReference type="SUPFAM" id="SSF50494">
    <property type="entry name" value="Trypsin-like serine proteases"/>
    <property type="match status" value="1"/>
</dbReference>
<evidence type="ECO:0000313" key="5">
    <source>
        <dbReference type="Proteomes" id="UP000198287"/>
    </source>
</evidence>
<keyword evidence="1" id="KW-1015">Disulfide bond</keyword>
<gene>
    <name evidence="4" type="ORF">Fcan01_15712</name>
</gene>
<dbReference type="SMART" id="SM00020">
    <property type="entry name" value="Tryp_SPc"/>
    <property type="match status" value="1"/>
</dbReference>
<dbReference type="OrthoDB" id="6755574at2759"/>
<feature type="chain" id="PRO_5012013884" evidence="2">
    <location>
        <begin position="19"/>
        <end position="272"/>
    </location>
</feature>